<dbReference type="GO" id="GO:0016020">
    <property type="term" value="C:membrane"/>
    <property type="evidence" value="ECO:0007669"/>
    <property type="project" value="UniProtKB-SubCell"/>
</dbReference>
<feature type="region of interest" description="Disordered" evidence="12">
    <location>
        <begin position="283"/>
        <end position="307"/>
    </location>
</feature>
<dbReference type="InterPro" id="IPR031468">
    <property type="entry name" value="SMP_LBD"/>
</dbReference>
<feature type="domain" description="C2" evidence="14">
    <location>
        <begin position="244"/>
        <end position="371"/>
    </location>
</feature>
<dbReference type="OMA" id="FPCFGTV"/>
<dbReference type="PANTHER" id="PTHR10774">
    <property type="entry name" value="EXTENDED SYNAPTOTAGMIN-RELATED"/>
    <property type="match status" value="1"/>
</dbReference>
<dbReference type="Pfam" id="PF00168">
    <property type="entry name" value="C2"/>
    <property type="match status" value="4"/>
</dbReference>
<evidence type="ECO:0000313" key="17">
    <source>
        <dbReference type="Proteomes" id="UP000051952"/>
    </source>
</evidence>
<keyword evidence="9" id="KW-0445">Lipid transport</keyword>
<evidence type="ECO:0000256" key="8">
    <source>
        <dbReference type="ARBA" id="ARBA00022989"/>
    </source>
</evidence>
<dbReference type="InterPro" id="IPR045050">
    <property type="entry name" value="Synaptotagmin_plant"/>
</dbReference>
<dbReference type="OrthoDB" id="276336at2759"/>
<reference evidence="17" key="1">
    <citation type="submission" date="2015-09" db="EMBL/GenBank/DDBJ databases">
        <authorList>
            <consortium name="Pathogen Informatics"/>
        </authorList>
    </citation>
    <scope>NUCLEOTIDE SEQUENCE [LARGE SCALE GENOMIC DNA]</scope>
    <source>
        <strain evidence="17">Lake Konstanz</strain>
    </source>
</reference>
<accession>A0A0S4JGB8</accession>
<evidence type="ECO:0000256" key="9">
    <source>
        <dbReference type="ARBA" id="ARBA00023055"/>
    </source>
</evidence>
<comment type="subcellular location">
    <subcellularLocation>
        <location evidence="1">Membrane</location>
        <topology evidence="1">Single-pass membrane protein</topology>
    </subcellularLocation>
</comment>
<dbReference type="PROSITE" id="PS50004">
    <property type="entry name" value="C2"/>
    <property type="match status" value="2"/>
</dbReference>
<dbReference type="Gene3D" id="2.60.40.150">
    <property type="entry name" value="C2 domain"/>
    <property type="match status" value="4"/>
</dbReference>
<evidence type="ECO:0000256" key="10">
    <source>
        <dbReference type="ARBA" id="ARBA00023121"/>
    </source>
</evidence>
<evidence type="ECO:0000313" key="16">
    <source>
        <dbReference type="EMBL" id="CUG88487.1"/>
    </source>
</evidence>
<keyword evidence="4" id="KW-0812">Transmembrane</keyword>
<dbReference type="InterPro" id="IPR039010">
    <property type="entry name" value="Synaptotagmin_SMP"/>
</dbReference>
<evidence type="ECO:0000256" key="6">
    <source>
        <dbReference type="ARBA" id="ARBA00022737"/>
    </source>
</evidence>
<feature type="chain" id="PRO_5006622376" evidence="13">
    <location>
        <begin position="20"/>
        <end position="678"/>
    </location>
</feature>
<organism evidence="16 17">
    <name type="scientific">Bodo saltans</name>
    <name type="common">Flagellated protozoan</name>
    <dbReference type="NCBI Taxonomy" id="75058"/>
    <lineage>
        <taxon>Eukaryota</taxon>
        <taxon>Discoba</taxon>
        <taxon>Euglenozoa</taxon>
        <taxon>Kinetoplastea</taxon>
        <taxon>Metakinetoplastina</taxon>
        <taxon>Eubodonida</taxon>
        <taxon>Bodonidae</taxon>
        <taxon>Bodo</taxon>
    </lineage>
</organism>
<dbReference type="AlphaFoldDB" id="A0A0S4JGB8"/>
<evidence type="ECO:0000256" key="5">
    <source>
        <dbReference type="ARBA" id="ARBA00022723"/>
    </source>
</evidence>
<dbReference type="CDD" id="cd21677">
    <property type="entry name" value="SMP_SYT"/>
    <property type="match status" value="1"/>
</dbReference>
<feature type="region of interest" description="Disordered" evidence="12">
    <location>
        <begin position="458"/>
        <end position="478"/>
    </location>
</feature>
<dbReference type="GO" id="GO:0005783">
    <property type="term" value="C:endoplasmic reticulum"/>
    <property type="evidence" value="ECO:0007669"/>
    <property type="project" value="TreeGrafter"/>
</dbReference>
<keyword evidence="10" id="KW-0446">Lipid-binding</keyword>
<keyword evidence="6" id="KW-0677">Repeat</keyword>
<dbReference type="EMBL" id="CYKH01001646">
    <property type="protein sequence ID" value="CUG88487.1"/>
    <property type="molecule type" value="Genomic_DNA"/>
</dbReference>
<evidence type="ECO:0000259" key="15">
    <source>
        <dbReference type="PROSITE" id="PS51847"/>
    </source>
</evidence>
<feature type="domain" description="SMP-LTD" evidence="15">
    <location>
        <begin position="60"/>
        <end position="242"/>
    </location>
</feature>
<evidence type="ECO:0000256" key="7">
    <source>
        <dbReference type="ARBA" id="ARBA00022837"/>
    </source>
</evidence>
<dbReference type="PROSITE" id="PS51847">
    <property type="entry name" value="SMP"/>
    <property type="match status" value="1"/>
</dbReference>
<evidence type="ECO:0000256" key="1">
    <source>
        <dbReference type="ARBA" id="ARBA00004167"/>
    </source>
</evidence>
<sequence>MGWHYIIVVVMAWMITSYCFHNTRKKHMDTIFNLQTALQDPDTARRIMGKHLPAWLCFSQPEKTAWLQTLINNMWPNIAEAVRNDVMASVNVLLESYRPKMILNSLKLSVFQLGDIPIVIDGVSASLSGNDSVIDLFFHWNGNSDIHLVAEALGGVEVEAVICNLQYQSVARIFLGPHCSAWPCFGCFSVTFVGKPVLDFNIKAAKIPLEAIPGFSSWLRGFVEQMLAWSLTYPNRLVFPLFSDVGSMRLMERTVDPIGRLTVRIIEAQEIPETFFQTRKTYVQGTRSNGDPKTAVTKRTSKSITGKNPKYDETISFSVYNAPNERIELALMADETKPPVIGNMLIKDNVIGFMILSVSSLLDGGQEGRTLKVSKRLVNPAKTTANVGSLTVETTFSPFVNQDDNDMLGEADDAIGAAMFGEEDSSGALVMSENPTLEEAARNAPSVSGLSSANFGASSASFEPGNPTGVRKRSSSAGKLRRSIVTGKAIRGLLVVNIISCANLPKIDMIGSSDPYVKLRLHNQMEQTAHVKDNLNPVFNVQKQFDVNDVVRDIGSSDPYVKLRLHNQMEQTAHVKDNLNPVFNVQKQFDVNDVVRDLNPVFNVQKQFDVNDVVRDVLEVEVHDYDRIKVNKRLLGAVNIDVKSVFEAGSNVLQKSYQLSGRGGGSILLGLKLLVNQE</sequence>
<proteinExistence type="inferred from homology"/>
<keyword evidence="17" id="KW-1185">Reference proteome</keyword>
<keyword evidence="7" id="KW-0106">Calcium</keyword>
<keyword evidence="13" id="KW-0732">Signal</keyword>
<keyword evidence="11" id="KW-0472">Membrane</keyword>
<dbReference type="InterPro" id="IPR000008">
    <property type="entry name" value="C2_dom"/>
</dbReference>
<evidence type="ECO:0000256" key="12">
    <source>
        <dbReference type="SAM" id="MobiDB-lite"/>
    </source>
</evidence>
<name>A0A0S4JGB8_BODSA</name>
<evidence type="ECO:0000256" key="3">
    <source>
        <dbReference type="ARBA" id="ARBA00022448"/>
    </source>
</evidence>
<keyword evidence="8" id="KW-1133">Transmembrane helix</keyword>
<dbReference type="PANTHER" id="PTHR10774:SF190">
    <property type="entry name" value="C2 CALCIUM_LIPID-BINDING ENDONUCLEASE_EXONUCLEASE_PHOSPHATASE-RELATED"/>
    <property type="match status" value="1"/>
</dbReference>
<dbReference type="SUPFAM" id="SSF49562">
    <property type="entry name" value="C2 domain (Calcium/lipid-binding domain, CaLB)"/>
    <property type="match status" value="3"/>
</dbReference>
<dbReference type="GO" id="GO:0006869">
    <property type="term" value="P:lipid transport"/>
    <property type="evidence" value="ECO:0007669"/>
    <property type="project" value="UniProtKB-KW"/>
</dbReference>
<evidence type="ECO:0000259" key="14">
    <source>
        <dbReference type="PROSITE" id="PS50004"/>
    </source>
</evidence>
<dbReference type="GO" id="GO:0008289">
    <property type="term" value="F:lipid binding"/>
    <property type="evidence" value="ECO:0007669"/>
    <property type="project" value="UniProtKB-KW"/>
</dbReference>
<gene>
    <name evidence="16" type="ORF">BSAL_15655</name>
</gene>
<evidence type="ECO:0000256" key="4">
    <source>
        <dbReference type="ARBA" id="ARBA00022692"/>
    </source>
</evidence>
<dbReference type="GO" id="GO:0046872">
    <property type="term" value="F:metal ion binding"/>
    <property type="evidence" value="ECO:0007669"/>
    <property type="project" value="UniProtKB-KW"/>
</dbReference>
<dbReference type="CDD" id="cd00030">
    <property type="entry name" value="C2"/>
    <property type="match status" value="2"/>
</dbReference>
<evidence type="ECO:0000256" key="13">
    <source>
        <dbReference type="SAM" id="SignalP"/>
    </source>
</evidence>
<keyword evidence="5" id="KW-0479">Metal-binding</keyword>
<dbReference type="Proteomes" id="UP000051952">
    <property type="component" value="Unassembled WGS sequence"/>
</dbReference>
<evidence type="ECO:0000256" key="2">
    <source>
        <dbReference type="ARBA" id="ARBA00006996"/>
    </source>
</evidence>
<evidence type="ECO:0000256" key="11">
    <source>
        <dbReference type="ARBA" id="ARBA00023136"/>
    </source>
</evidence>
<dbReference type="InterPro" id="IPR035892">
    <property type="entry name" value="C2_domain_sf"/>
</dbReference>
<feature type="domain" description="C2" evidence="14">
    <location>
        <begin position="476"/>
        <end position="657"/>
    </location>
</feature>
<dbReference type="SMART" id="SM00239">
    <property type="entry name" value="C2"/>
    <property type="match status" value="2"/>
</dbReference>
<protein>
    <submittedName>
        <fullName evidence="16">Ca2+-dependent lipid binding protein, putative</fullName>
    </submittedName>
</protein>
<comment type="similarity">
    <text evidence="2">Belongs to the synaptotagmin family.</text>
</comment>
<keyword evidence="3" id="KW-0813">Transport</keyword>
<dbReference type="Pfam" id="PF17047">
    <property type="entry name" value="SMP_LBD"/>
    <property type="match status" value="1"/>
</dbReference>
<dbReference type="VEuPathDB" id="TriTrypDB:BSAL_15655"/>
<feature type="signal peptide" evidence="13">
    <location>
        <begin position="1"/>
        <end position="19"/>
    </location>
</feature>